<dbReference type="InterPro" id="IPR029066">
    <property type="entry name" value="PLP-binding_barrel"/>
</dbReference>
<name>A0A847SAP3_9NEIS</name>
<proteinExistence type="inferred from homology"/>
<dbReference type="InterPro" id="IPR026956">
    <property type="entry name" value="D-ser_dehydrat-like_dom"/>
</dbReference>
<accession>A0A847SAP3</accession>
<dbReference type="SMART" id="SM01119">
    <property type="entry name" value="D-ser_dehydrat"/>
    <property type="match status" value="1"/>
</dbReference>
<dbReference type="PANTHER" id="PTHR28004">
    <property type="entry name" value="ZGC:162816-RELATED"/>
    <property type="match status" value="1"/>
</dbReference>
<dbReference type="Proteomes" id="UP000587991">
    <property type="component" value="Unassembled WGS sequence"/>
</dbReference>
<dbReference type="InterPro" id="IPR042208">
    <property type="entry name" value="D-ser_dehydrat-like_sf"/>
</dbReference>
<dbReference type="InterPro" id="IPR051466">
    <property type="entry name" value="D-amino_acid_metab_enzyme"/>
</dbReference>
<dbReference type="InterPro" id="IPR001608">
    <property type="entry name" value="Ala_racemase_N"/>
</dbReference>
<gene>
    <name evidence="4" type="ORF">HF682_16670</name>
</gene>
<dbReference type="AlphaFoldDB" id="A0A847SAP3"/>
<keyword evidence="2" id="KW-0456">Lyase</keyword>
<evidence type="ECO:0000256" key="1">
    <source>
        <dbReference type="ARBA" id="ARBA00005323"/>
    </source>
</evidence>
<dbReference type="EMBL" id="JABAIM010000005">
    <property type="protein sequence ID" value="NLR76803.1"/>
    <property type="molecule type" value="Genomic_DNA"/>
</dbReference>
<dbReference type="SUPFAM" id="SSF51419">
    <property type="entry name" value="PLP-binding barrel"/>
    <property type="match status" value="1"/>
</dbReference>
<dbReference type="Gene3D" id="2.40.37.20">
    <property type="entry name" value="D-serine dehydratase-like domain"/>
    <property type="match status" value="1"/>
</dbReference>
<reference evidence="4 5" key="1">
    <citation type="submission" date="2020-04" db="EMBL/GenBank/DDBJ databases">
        <title>Draft genome of Leeia sp. IMCC25680.</title>
        <authorList>
            <person name="Song J."/>
            <person name="Cho J.-C."/>
        </authorList>
    </citation>
    <scope>NUCLEOTIDE SEQUENCE [LARGE SCALE GENOMIC DNA]</scope>
    <source>
        <strain evidence="4 5">IMCC25680</strain>
    </source>
</reference>
<dbReference type="PANTHER" id="PTHR28004:SF8">
    <property type="entry name" value="D-SERINE DEAMINASE"/>
    <property type="match status" value="1"/>
</dbReference>
<organism evidence="4 5">
    <name type="scientific">Leeia aquatica</name>
    <dbReference type="NCBI Taxonomy" id="2725557"/>
    <lineage>
        <taxon>Bacteria</taxon>
        <taxon>Pseudomonadati</taxon>
        <taxon>Pseudomonadota</taxon>
        <taxon>Betaproteobacteria</taxon>
        <taxon>Neisseriales</taxon>
        <taxon>Leeiaceae</taxon>
        <taxon>Leeia</taxon>
    </lineage>
</organism>
<comment type="similarity">
    <text evidence="1">Belongs to the DSD1 family.</text>
</comment>
<dbReference type="CDD" id="cd06818">
    <property type="entry name" value="PLPDE_III_cryptic_DSD"/>
    <property type="match status" value="1"/>
</dbReference>
<keyword evidence="5" id="KW-1185">Reference proteome</keyword>
<evidence type="ECO:0000313" key="4">
    <source>
        <dbReference type="EMBL" id="NLR76803.1"/>
    </source>
</evidence>
<dbReference type="GO" id="GO:0016829">
    <property type="term" value="F:lyase activity"/>
    <property type="evidence" value="ECO:0007669"/>
    <property type="project" value="UniProtKB-KW"/>
</dbReference>
<dbReference type="Pfam" id="PF01168">
    <property type="entry name" value="Ala_racemase_N"/>
    <property type="match status" value="1"/>
</dbReference>
<protein>
    <submittedName>
        <fullName evidence="4">Amino acid deaminase</fullName>
    </submittedName>
</protein>
<feature type="domain" description="D-serine dehydratase-like" evidence="3">
    <location>
        <begin position="325"/>
        <end position="428"/>
    </location>
</feature>
<dbReference type="Pfam" id="PF14031">
    <property type="entry name" value="D-ser_dehydrat"/>
    <property type="match status" value="1"/>
</dbReference>
<dbReference type="Gene3D" id="3.20.20.10">
    <property type="entry name" value="Alanine racemase"/>
    <property type="match status" value="1"/>
</dbReference>
<evidence type="ECO:0000256" key="2">
    <source>
        <dbReference type="ARBA" id="ARBA00023239"/>
    </source>
</evidence>
<evidence type="ECO:0000259" key="3">
    <source>
        <dbReference type="SMART" id="SM01119"/>
    </source>
</evidence>
<dbReference type="RefSeq" id="WP_168878478.1">
    <property type="nucleotide sequence ID" value="NZ_JABAIM010000005.1"/>
</dbReference>
<evidence type="ECO:0000313" key="5">
    <source>
        <dbReference type="Proteomes" id="UP000587991"/>
    </source>
</evidence>
<comment type="caution">
    <text evidence="4">The sequence shown here is derived from an EMBL/GenBank/DDBJ whole genome shotgun (WGS) entry which is preliminary data.</text>
</comment>
<sequence length="441" mass="47830">MRYNPLPRGGLQLAALQEAPLLPGSKGLPLHAPLLPSQVAAQQWNILRGDTPFPVAVLKSSVLQHNLQWMEAFCRHYGVQLAPHGKTTMSPQLFDAQLAQGAWGMTLATLPQVQTAHRFGVRRVLLANQLVAPAELQLAARLLQADPDFELLLLVDSVAGVERLQHAAQSTGLQRGFSVLIELGFSGGRTGCRSAADALALARSVAAAPGVHLAGVEGYEGLLVSANREQDLAAVQHFLSELASVLQQIDHGPGFAGEQVIISAGGSAYFDRVAEGFANLPTLSRPLLPILRSGCYLTHDHGFYHGLIREMQQRLGASDTGLQPALEVWSMVQSRPEADLAILTMGKRDASYDIELPLPQQWHRPGSSDPLQALPAGSKVEKMNDQHAYLRLPEGTIRQDLQVGDLVMCGISHPCTTFDKWPHLLLVDDGYQVQDIIHTCF</sequence>